<dbReference type="Proteomes" id="UP000054024">
    <property type="component" value="Unassembled WGS sequence"/>
</dbReference>
<dbReference type="EMBL" id="LMWJ01000017">
    <property type="protein sequence ID" value="KUM72511.1"/>
    <property type="molecule type" value="Genomic_DNA"/>
</dbReference>
<sequence length="103" mass="11367">MIYSGAAQAHADEPKGACKISAQGDIVCIKKSETIRKDKKGRYVIKQKHDCQTIERPRLMLPDDNLVNGKSVHAGPVVDCSNKAKLPKGYKAPKAFKVPKFNF</sequence>
<reference evidence="1 2" key="1">
    <citation type="submission" date="2015-10" db="EMBL/GenBank/DDBJ databases">
        <title>Draft genome sequence of Streptomyces curacoi DSM 40107, type strain for the species Streptomyces curacoi.</title>
        <authorList>
            <person name="Ruckert C."/>
            <person name="Winkler A."/>
            <person name="Kalinowski J."/>
            <person name="Kampfer P."/>
            <person name="Glaeser S."/>
        </authorList>
    </citation>
    <scope>NUCLEOTIDE SEQUENCE [LARGE SCALE GENOMIC DNA]</scope>
    <source>
        <strain evidence="1 2">DSM 40107</strain>
    </source>
</reference>
<comment type="caution">
    <text evidence="1">The sequence shown here is derived from an EMBL/GenBank/DDBJ whole genome shotgun (WGS) entry which is preliminary data.</text>
</comment>
<keyword evidence="2" id="KW-1185">Reference proteome</keyword>
<dbReference type="OrthoDB" id="4236437at2"/>
<evidence type="ECO:0000313" key="1">
    <source>
        <dbReference type="EMBL" id="KUM72511.1"/>
    </source>
</evidence>
<name>A0A124GZ02_9ACTN</name>
<organism evidence="1 2">
    <name type="scientific">Streptomyces curacoi</name>
    <dbReference type="NCBI Taxonomy" id="146536"/>
    <lineage>
        <taxon>Bacteria</taxon>
        <taxon>Bacillati</taxon>
        <taxon>Actinomycetota</taxon>
        <taxon>Actinomycetes</taxon>
        <taxon>Kitasatosporales</taxon>
        <taxon>Streptomycetaceae</taxon>
        <taxon>Streptomyces</taxon>
    </lineage>
</organism>
<protein>
    <submittedName>
        <fullName evidence="1">Uncharacterized protein</fullName>
    </submittedName>
</protein>
<gene>
    <name evidence="1" type="ORF">AQI70_23630</name>
</gene>
<accession>A0A124GZ02</accession>
<evidence type="ECO:0000313" key="2">
    <source>
        <dbReference type="Proteomes" id="UP000054024"/>
    </source>
</evidence>
<dbReference type="AlphaFoldDB" id="A0A124GZ02"/>
<proteinExistence type="predicted"/>